<protein>
    <submittedName>
        <fullName evidence="2">Uncharacterized protein</fullName>
    </submittedName>
</protein>
<keyword evidence="1" id="KW-0472">Membrane</keyword>
<keyword evidence="1" id="KW-1133">Transmembrane helix</keyword>
<sequence>MPLYTGLIQAILGKILKLLVPNQESSWTTATGDTCNIIPKHSHLTNLVYYTGSTAASSSVPSYWITSMGFVFGFVLMNAIETLQMPPAVGADQVAHEKRNTQAILLLVAIVLFFIIVIVCRFYFMKECEGRGSMGRVIGGLFGLSAIGIGVGLYQLSRVCGARSSDLFGVLSQILPASATAENPVVCAEEPDR</sequence>
<feature type="transmembrane region" description="Helical" evidence="1">
    <location>
        <begin position="104"/>
        <end position="125"/>
    </location>
</feature>
<organism evidence="2">
    <name type="scientific">viral metagenome</name>
    <dbReference type="NCBI Taxonomy" id="1070528"/>
    <lineage>
        <taxon>unclassified sequences</taxon>
        <taxon>metagenomes</taxon>
        <taxon>organismal metagenomes</taxon>
    </lineage>
</organism>
<name>A0A6C0K8I0_9ZZZZ</name>
<feature type="transmembrane region" description="Helical" evidence="1">
    <location>
        <begin position="63"/>
        <end position="83"/>
    </location>
</feature>
<evidence type="ECO:0000256" key="1">
    <source>
        <dbReference type="SAM" id="Phobius"/>
    </source>
</evidence>
<keyword evidence="1" id="KW-0812">Transmembrane</keyword>
<dbReference type="EMBL" id="MN740800">
    <property type="protein sequence ID" value="QHU12444.1"/>
    <property type="molecule type" value="Genomic_DNA"/>
</dbReference>
<reference evidence="2" key="1">
    <citation type="journal article" date="2020" name="Nature">
        <title>Giant virus diversity and host interactions through global metagenomics.</title>
        <authorList>
            <person name="Schulz F."/>
            <person name="Roux S."/>
            <person name="Paez-Espino D."/>
            <person name="Jungbluth S."/>
            <person name="Walsh D.A."/>
            <person name="Denef V.J."/>
            <person name="McMahon K.D."/>
            <person name="Konstantinidis K.T."/>
            <person name="Eloe-Fadrosh E.A."/>
            <person name="Kyrpides N.C."/>
            <person name="Woyke T."/>
        </authorList>
    </citation>
    <scope>NUCLEOTIDE SEQUENCE</scope>
    <source>
        <strain evidence="2">GVMAG-S-1101171-110</strain>
    </source>
</reference>
<feature type="transmembrane region" description="Helical" evidence="1">
    <location>
        <begin position="137"/>
        <end position="156"/>
    </location>
</feature>
<accession>A0A6C0K8I0</accession>
<proteinExistence type="predicted"/>
<evidence type="ECO:0000313" key="2">
    <source>
        <dbReference type="EMBL" id="QHU12444.1"/>
    </source>
</evidence>
<dbReference type="AlphaFoldDB" id="A0A6C0K8I0"/>